<reference evidence="3 4" key="1">
    <citation type="submission" date="2017-05" db="EMBL/GenBank/DDBJ databases">
        <authorList>
            <person name="Varghese N."/>
            <person name="Submissions S."/>
        </authorList>
    </citation>
    <scope>NUCLEOTIDE SEQUENCE [LARGE SCALE GENOMIC DNA]</scope>
    <source>
        <strain evidence="3 4">DSM 29734</strain>
    </source>
</reference>
<dbReference type="RefSeq" id="WP_283425949.1">
    <property type="nucleotide sequence ID" value="NZ_FXTY01000003.1"/>
</dbReference>
<feature type="region of interest" description="Disordered" evidence="1">
    <location>
        <begin position="1"/>
        <end position="26"/>
    </location>
</feature>
<organism evidence="3 4">
    <name type="scientific">Shimia sagamensis</name>
    <dbReference type="NCBI Taxonomy" id="1566352"/>
    <lineage>
        <taxon>Bacteria</taxon>
        <taxon>Pseudomonadati</taxon>
        <taxon>Pseudomonadota</taxon>
        <taxon>Alphaproteobacteria</taxon>
        <taxon>Rhodobacterales</taxon>
        <taxon>Roseobacteraceae</taxon>
    </lineage>
</organism>
<keyword evidence="4" id="KW-1185">Reference proteome</keyword>
<evidence type="ECO:0000313" key="3">
    <source>
        <dbReference type="EMBL" id="SMP20473.1"/>
    </source>
</evidence>
<evidence type="ECO:0000313" key="4">
    <source>
        <dbReference type="Proteomes" id="UP001157961"/>
    </source>
</evidence>
<keyword evidence="2" id="KW-1133">Transmembrane helix</keyword>
<feature type="transmembrane region" description="Helical" evidence="2">
    <location>
        <begin position="148"/>
        <end position="166"/>
    </location>
</feature>
<evidence type="ECO:0008006" key="5">
    <source>
        <dbReference type="Google" id="ProtNLM"/>
    </source>
</evidence>
<comment type="caution">
    <text evidence="3">The sequence shown here is derived from an EMBL/GenBank/DDBJ whole genome shotgun (WGS) entry which is preliminary data.</text>
</comment>
<feature type="transmembrane region" description="Helical" evidence="2">
    <location>
        <begin position="124"/>
        <end position="142"/>
    </location>
</feature>
<gene>
    <name evidence="3" type="ORF">SAMN06265373_103527</name>
</gene>
<keyword evidence="2" id="KW-0472">Membrane</keyword>
<dbReference type="EMBL" id="FXTY01000003">
    <property type="protein sequence ID" value="SMP20473.1"/>
    <property type="molecule type" value="Genomic_DNA"/>
</dbReference>
<sequence>MQETATPPERLKPPQYGQDIIEPGEPFTDATLDTIRALLAESDPVPQPKPLEETVLFAGRRNKRDKNRDTTQPENHTEDVDVAPQDPSPFPELVAPEEDLFEIERSWRRIEVTEGSASRNLRRFLMSPRLVAVVFLAGVVAWQPWFIPMLALMFVSSLLLVGALIGQDRMARIVLYMLKRFVWADPSLGRALQKLLPHRWHPVLYRPSSENPIFDGPIDPGFAARLDRIKS</sequence>
<name>A0ABY1NWV0_9RHOB</name>
<accession>A0ABY1NWV0</accession>
<feature type="compositionally biased region" description="Basic and acidic residues" evidence="1">
    <location>
        <begin position="66"/>
        <end position="79"/>
    </location>
</feature>
<dbReference type="Proteomes" id="UP001157961">
    <property type="component" value="Unassembled WGS sequence"/>
</dbReference>
<protein>
    <recommendedName>
        <fullName evidence="5">Transmembrane protein</fullName>
    </recommendedName>
</protein>
<proteinExistence type="predicted"/>
<evidence type="ECO:0000256" key="2">
    <source>
        <dbReference type="SAM" id="Phobius"/>
    </source>
</evidence>
<feature type="region of interest" description="Disordered" evidence="1">
    <location>
        <begin position="40"/>
        <end position="88"/>
    </location>
</feature>
<keyword evidence="2" id="KW-0812">Transmembrane</keyword>
<evidence type="ECO:0000256" key="1">
    <source>
        <dbReference type="SAM" id="MobiDB-lite"/>
    </source>
</evidence>